<dbReference type="Pfam" id="PF00582">
    <property type="entry name" value="Usp"/>
    <property type="match status" value="2"/>
</dbReference>
<dbReference type="InterPro" id="IPR014729">
    <property type="entry name" value="Rossmann-like_a/b/a_fold"/>
</dbReference>
<sequence>MTESPRPVLVGIDGTASGLEALALAEAFAVLAGSPLLLAAVCGHQSGAFSDVIWPPKRDAAAWLQEASRRLGDLVPWTCETMMSNSPAHGLVELAGLEEAQMIVLGSNRHGPLGRLLSGSTARAVAHGAPCAVAVAPHDWRPQPPDVPLTFGVGVSDSDESRDALALAASLADWARAPLKLVTAVHVAAPLHPMYAEAEASRERWRHDQLDAGHRVAREAVAAVAPAVTPEIVVVEGDPVECLERASHDLDVLVIGSRRFGPFRRALLGGVSSPLIDRAACPVVIVPRGAHAESKRGVAGDAVAHA</sequence>
<comment type="similarity">
    <text evidence="1">Belongs to the universal stress protein A family.</text>
</comment>
<dbReference type="RefSeq" id="WP_270040922.1">
    <property type="nucleotide sequence ID" value="NZ_JAPDOD010000013.1"/>
</dbReference>
<reference evidence="3" key="1">
    <citation type="submission" date="2022-10" db="EMBL/GenBank/DDBJ databases">
        <title>The WGS of Solirubrobacter ginsenosidimutans DSM 21036.</title>
        <authorList>
            <person name="Jiang Z."/>
        </authorList>
    </citation>
    <scope>NUCLEOTIDE SEQUENCE</scope>
    <source>
        <strain evidence="3">DSM 21036</strain>
    </source>
</reference>
<dbReference type="PRINTS" id="PR01438">
    <property type="entry name" value="UNVRSLSTRESS"/>
</dbReference>
<dbReference type="SUPFAM" id="SSF52402">
    <property type="entry name" value="Adenine nucleotide alpha hydrolases-like"/>
    <property type="match status" value="2"/>
</dbReference>
<accession>A0A9X3MUU7</accession>
<evidence type="ECO:0000256" key="1">
    <source>
        <dbReference type="ARBA" id="ARBA00008791"/>
    </source>
</evidence>
<dbReference type="PANTHER" id="PTHR46268">
    <property type="entry name" value="STRESS RESPONSE PROTEIN NHAX"/>
    <property type="match status" value="1"/>
</dbReference>
<feature type="domain" description="UspA" evidence="2">
    <location>
        <begin position="152"/>
        <end position="287"/>
    </location>
</feature>
<comment type="caution">
    <text evidence="3">The sequence shown here is derived from an EMBL/GenBank/DDBJ whole genome shotgun (WGS) entry which is preliminary data.</text>
</comment>
<dbReference type="AlphaFoldDB" id="A0A9X3MUU7"/>
<organism evidence="3 4">
    <name type="scientific">Solirubrobacter ginsenosidimutans</name>
    <dbReference type="NCBI Taxonomy" id="490573"/>
    <lineage>
        <taxon>Bacteria</taxon>
        <taxon>Bacillati</taxon>
        <taxon>Actinomycetota</taxon>
        <taxon>Thermoleophilia</taxon>
        <taxon>Solirubrobacterales</taxon>
        <taxon>Solirubrobacteraceae</taxon>
        <taxon>Solirubrobacter</taxon>
    </lineage>
</organism>
<dbReference type="InterPro" id="IPR006015">
    <property type="entry name" value="Universal_stress_UspA"/>
</dbReference>
<proteinExistence type="inferred from homology"/>
<dbReference type="PANTHER" id="PTHR46268:SF6">
    <property type="entry name" value="UNIVERSAL STRESS PROTEIN UP12"/>
    <property type="match status" value="1"/>
</dbReference>
<evidence type="ECO:0000259" key="2">
    <source>
        <dbReference type="Pfam" id="PF00582"/>
    </source>
</evidence>
<dbReference type="Gene3D" id="3.40.50.620">
    <property type="entry name" value="HUPs"/>
    <property type="match status" value="2"/>
</dbReference>
<protein>
    <submittedName>
        <fullName evidence="3">Universal stress protein</fullName>
    </submittedName>
</protein>
<dbReference type="Proteomes" id="UP001149140">
    <property type="component" value="Unassembled WGS sequence"/>
</dbReference>
<gene>
    <name evidence="3" type="ORF">OM076_15620</name>
</gene>
<dbReference type="InterPro" id="IPR006016">
    <property type="entry name" value="UspA"/>
</dbReference>
<name>A0A9X3MUU7_9ACTN</name>
<dbReference type="EMBL" id="JAPDOD010000013">
    <property type="protein sequence ID" value="MDA0161707.1"/>
    <property type="molecule type" value="Genomic_DNA"/>
</dbReference>
<keyword evidence="4" id="KW-1185">Reference proteome</keyword>
<evidence type="ECO:0000313" key="4">
    <source>
        <dbReference type="Proteomes" id="UP001149140"/>
    </source>
</evidence>
<dbReference type="CDD" id="cd00293">
    <property type="entry name" value="USP-like"/>
    <property type="match status" value="1"/>
</dbReference>
<feature type="domain" description="UspA" evidence="2">
    <location>
        <begin position="6"/>
        <end position="136"/>
    </location>
</feature>
<evidence type="ECO:0000313" key="3">
    <source>
        <dbReference type="EMBL" id="MDA0161707.1"/>
    </source>
</evidence>